<dbReference type="Proteomes" id="UP000243459">
    <property type="component" value="Chromosome 3"/>
</dbReference>
<dbReference type="Pfam" id="PF00400">
    <property type="entry name" value="WD40"/>
    <property type="match status" value="2"/>
</dbReference>
<dbReference type="InterPro" id="IPR015943">
    <property type="entry name" value="WD40/YVTN_repeat-like_dom_sf"/>
</dbReference>
<reference evidence="7" key="1">
    <citation type="journal article" date="2017" name="Nat. Commun.">
        <title>The asparagus genome sheds light on the origin and evolution of a young Y chromosome.</title>
        <authorList>
            <person name="Harkess A."/>
            <person name="Zhou J."/>
            <person name="Xu C."/>
            <person name="Bowers J.E."/>
            <person name="Van der Hulst R."/>
            <person name="Ayyampalayam S."/>
            <person name="Mercati F."/>
            <person name="Riccardi P."/>
            <person name="McKain M.R."/>
            <person name="Kakrana A."/>
            <person name="Tang H."/>
            <person name="Ray J."/>
            <person name="Groenendijk J."/>
            <person name="Arikit S."/>
            <person name="Mathioni S.M."/>
            <person name="Nakano M."/>
            <person name="Shan H."/>
            <person name="Telgmann-Rauber A."/>
            <person name="Kanno A."/>
            <person name="Yue Z."/>
            <person name="Chen H."/>
            <person name="Li W."/>
            <person name="Chen Y."/>
            <person name="Xu X."/>
            <person name="Zhang Y."/>
            <person name="Luo S."/>
            <person name="Chen H."/>
            <person name="Gao J."/>
            <person name="Mao Z."/>
            <person name="Pires J.C."/>
            <person name="Luo M."/>
            <person name="Kudrna D."/>
            <person name="Wing R.A."/>
            <person name="Meyers B.C."/>
            <person name="Yi K."/>
            <person name="Kong H."/>
            <person name="Lavrijsen P."/>
            <person name="Sunseri F."/>
            <person name="Falavigna A."/>
            <person name="Ye Y."/>
            <person name="Leebens-Mack J.H."/>
            <person name="Chen G."/>
        </authorList>
    </citation>
    <scope>NUCLEOTIDE SEQUENCE [LARGE SCALE GENOMIC DNA]</scope>
    <source>
        <strain evidence="7">cv. DH0086</strain>
    </source>
</reference>
<feature type="compositionally biased region" description="Basic and acidic residues" evidence="4">
    <location>
        <begin position="46"/>
        <end position="63"/>
    </location>
</feature>
<keyword evidence="1 3" id="KW-0853">WD repeat</keyword>
<dbReference type="InterPro" id="IPR051350">
    <property type="entry name" value="WD_repeat-ST_regulator"/>
</dbReference>
<dbReference type="PANTHER" id="PTHR22838">
    <property type="entry name" value="WD REPEAT PROTEIN 26-RELATED"/>
    <property type="match status" value="1"/>
</dbReference>
<accession>A0A5P1FD05</accession>
<dbReference type="PROSITE" id="PS00678">
    <property type="entry name" value="WD_REPEATS_1"/>
    <property type="match status" value="2"/>
</dbReference>
<dbReference type="InterPro" id="IPR006594">
    <property type="entry name" value="LisH"/>
</dbReference>
<organism evidence="6 7">
    <name type="scientific">Asparagus officinalis</name>
    <name type="common">Garden asparagus</name>
    <dbReference type="NCBI Taxonomy" id="4686"/>
    <lineage>
        <taxon>Eukaryota</taxon>
        <taxon>Viridiplantae</taxon>
        <taxon>Streptophyta</taxon>
        <taxon>Embryophyta</taxon>
        <taxon>Tracheophyta</taxon>
        <taxon>Spermatophyta</taxon>
        <taxon>Magnoliopsida</taxon>
        <taxon>Liliopsida</taxon>
        <taxon>Asparagales</taxon>
        <taxon>Asparagaceae</taxon>
        <taxon>Asparagoideae</taxon>
        <taxon>Asparagus</taxon>
    </lineage>
</organism>
<evidence type="ECO:0000256" key="1">
    <source>
        <dbReference type="ARBA" id="ARBA00022574"/>
    </source>
</evidence>
<dbReference type="InterPro" id="IPR001680">
    <property type="entry name" value="WD40_rpt"/>
</dbReference>
<dbReference type="SMART" id="SM00320">
    <property type="entry name" value="WD40"/>
    <property type="match status" value="5"/>
</dbReference>
<dbReference type="PANTHER" id="PTHR22838:SF0">
    <property type="entry name" value="WD REPEAT-CONTAINING PROTEIN 26"/>
    <property type="match status" value="1"/>
</dbReference>
<evidence type="ECO:0000259" key="5">
    <source>
        <dbReference type="PROSITE" id="PS50897"/>
    </source>
</evidence>
<gene>
    <name evidence="6" type="ORF">A4U43_C03F6130</name>
</gene>
<feature type="region of interest" description="Disordered" evidence="4">
    <location>
        <begin position="42"/>
        <end position="63"/>
    </location>
</feature>
<name>A0A5P1FD05_ASPOF</name>
<dbReference type="InterPro" id="IPR019775">
    <property type="entry name" value="WD40_repeat_CS"/>
</dbReference>
<dbReference type="Pfam" id="PF23627">
    <property type="entry name" value="LisH_WDR26"/>
    <property type="match status" value="1"/>
</dbReference>
<evidence type="ECO:0000313" key="6">
    <source>
        <dbReference type="EMBL" id="ONK74430.1"/>
    </source>
</evidence>
<dbReference type="EMBL" id="CM007383">
    <property type="protein sequence ID" value="ONK74430.1"/>
    <property type="molecule type" value="Genomic_DNA"/>
</dbReference>
<dbReference type="SMART" id="SM00667">
    <property type="entry name" value="LisH"/>
    <property type="match status" value="1"/>
</dbReference>
<dbReference type="InterPro" id="IPR006595">
    <property type="entry name" value="CTLH_C"/>
</dbReference>
<dbReference type="AlphaFoldDB" id="A0A5P1FD05"/>
<proteinExistence type="predicted"/>
<sequence length="592" mass="67364">MSPLLFLFKGSSLCRHRFSSWSSTRTMRKCLKESNTVSATWMFNDNDGKESESESMERREAEREGIPWETGYILSYSLIGTHEVTSFDLKRGSMETSLSSQGKEGMVGPTGSIRREEFVRIITEALYSLGYEKTAASLEQESEIPLYSSPVTIFRKHLFDGNWDDSLTTLRQSDMVDENILKSTSFLIYEHKFFELLEKDRVLDALKTLRNEITPLGTNKKRVHELSRCIISSTEGLSKKNSQLKLVEEMAKLLPPAFMIPERRLEHLVEQALHVQEKACTFFRNSMDALSLYTDCVNGQLPSRTIQAHDDVVLFLKFSNNGRYLASSSSDKSAIVWEVHEDGELTEKHRLTGHTQPVVIVAWKSDDQQLLTCGRAEAIRRWDVTSGECLSIYRKTGFGETTCCWRNSGEILSLTTDRSLTLWRTDGTMDSQTETLNMNSQLDVTRDGKITLVSCGKYVRLSQRHSKVLHFLQARNTVVSFSLSDDGKFLLINIPKEISLWSIVSNELVKSYRGPENTRFSGSRSCFGGSELEFVAGVSDDYQVYIWLRETGDLIQTLPEPGRCISWNSKNPHMLASAYDRKITIWELIPVN</sequence>
<evidence type="ECO:0000256" key="2">
    <source>
        <dbReference type="ARBA" id="ARBA00022737"/>
    </source>
</evidence>
<dbReference type="Gramene" id="ONK74430">
    <property type="protein sequence ID" value="ONK74430"/>
    <property type="gene ID" value="A4U43_C03F6130"/>
</dbReference>
<feature type="repeat" description="WD" evidence="3">
    <location>
        <begin position="351"/>
        <end position="392"/>
    </location>
</feature>
<dbReference type="InterPro" id="IPR036322">
    <property type="entry name" value="WD40_repeat_dom_sf"/>
</dbReference>
<dbReference type="PROSITE" id="PS50896">
    <property type="entry name" value="LISH"/>
    <property type="match status" value="1"/>
</dbReference>
<evidence type="ECO:0000313" key="7">
    <source>
        <dbReference type="Proteomes" id="UP000243459"/>
    </source>
</evidence>
<dbReference type="SUPFAM" id="SSF50978">
    <property type="entry name" value="WD40 repeat-like"/>
    <property type="match status" value="1"/>
</dbReference>
<feature type="repeat" description="WD" evidence="3">
    <location>
        <begin position="306"/>
        <end position="347"/>
    </location>
</feature>
<evidence type="ECO:0000256" key="4">
    <source>
        <dbReference type="SAM" id="MobiDB-lite"/>
    </source>
</evidence>
<dbReference type="OMA" id="EWHNCIT"/>
<protein>
    <recommendedName>
        <fullName evidence="5">CTLH domain-containing protein</fullName>
    </recommendedName>
</protein>
<feature type="domain" description="CTLH" evidence="5">
    <location>
        <begin position="154"/>
        <end position="204"/>
    </location>
</feature>
<keyword evidence="2" id="KW-0677">Repeat</keyword>
<dbReference type="Gene3D" id="2.130.10.10">
    <property type="entry name" value="YVTN repeat-like/Quinoprotein amine dehydrogenase"/>
    <property type="match status" value="1"/>
</dbReference>
<dbReference type="PROSITE" id="PS50294">
    <property type="entry name" value="WD_REPEATS_REGION"/>
    <property type="match status" value="2"/>
</dbReference>
<dbReference type="PROSITE" id="PS50082">
    <property type="entry name" value="WD_REPEATS_2"/>
    <property type="match status" value="2"/>
</dbReference>
<evidence type="ECO:0000256" key="3">
    <source>
        <dbReference type="PROSITE-ProRule" id="PRU00221"/>
    </source>
</evidence>
<keyword evidence="7" id="KW-1185">Reference proteome</keyword>
<dbReference type="PROSITE" id="PS50897">
    <property type="entry name" value="CTLH"/>
    <property type="match status" value="1"/>
</dbReference>